<dbReference type="Proteomes" id="UP001152759">
    <property type="component" value="Chromosome 1"/>
</dbReference>
<name>A0A9P0C728_BEMTA</name>
<dbReference type="EMBL" id="OU963862">
    <property type="protein sequence ID" value="CAH0754389.1"/>
    <property type="molecule type" value="Genomic_DNA"/>
</dbReference>
<evidence type="ECO:0000313" key="3">
    <source>
        <dbReference type="Proteomes" id="UP001152759"/>
    </source>
</evidence>
<gene>
    <name evidence="2" type="ORF">BEMITA_LOCUS1605</name>
</gene>
<keyword evidence="1" id="KW-0732">Signal</keyword>
<evidence type="ECO:0000313" key="2">
    <source>
        <dbReference type="EMBL" id="CAH0754389.1"/>
    </source>
</evidence>
<reference evidence="2" key="1">
    <citation type="submission" date="2021-12" db="EMBL/GenBank/DDBJ databases">
        <authorList>
            <person name="King R."/>
        </authorList>
    </citation>
    <scope>NUCLEOTIDE SEQUENCE</scope>
</reference>
<sequence length="149" mass="17296">MAPCSTQVLFGIHFSGLLEFLPLCVHTWTNHYSKFRFRMTEKLTEKHVSNWMAADAIQTLTGEEIIDMVADPEDDTDEVQEEVPDQMFILHSDGFETFTDALNCVAEQEKYAAAYMSFLHHWCDLAAQKHAAAQKQRRITFYFQPMQLR</sequence>
<keyword evidence="3" id="KW-1185">Reference proteome</keyword>
<protein>
    <submittedName>
        <fullName evidence="2">Uncharacterized protein</fullName>
    </submittedName>
</protein>
<proteinExistence type="predicted"/>
<feature type="chain" id="PRO_5040269435" evidence="1">
    <location>
        <begin position="28"/>
        <end position="149"/>
    </location>
</feature>
<evidence type="ECO:0000256" key="1">
    <source>
        <dbReference type="SAM" id="SignalP"/>
    </source>
</evidence>
<organism evidence="2 3">
    <name type="scientific">Bemisia tabaci</name>
    <name type="common">Sweetpotato whitefly</name>
    <name type="synonym">Aleurodes tabaci</name>
    <dbReference type="NCBI Taxonomy" id="7038"/>
    <lineage>
        <taxon>Eukaryota</taxon>
        <taxon>Metazoa</taxon>
        <taxon>Ecdysozoa</taxon>
        <taxon>Arthropoda</taxon>
        <taxon>Hexapoda</taxon>
        <taxon>Insecta</taxon>
        <taxon>Pterygota</taxon>
        <taxon>Neoptera</taxon>
        <taxon>Paraneoptera</taxon>
        <taxon>Hemiptera</taxon>
        <taxon>Sternorrhyncha</taxon>
        <taxon>Aleyrodoidea</taxon>
        <taxon>Aleyrodidae</taxon>
        <taxon>Aleyrodinae</taxon>
        <taxon>Bemisia</taxon>
    </lineage>
</organism>
<accession>A0A9P0C728</accession>
<feature type="signal peptide" evidence="1">
    <location>
        <begin position="1"/>
        <end position="27"/>
    </location>
</feature>
<dbReference type="AlphaFoldDB" id="A0A9P0C728"/>